<feature type="transmembrane region" description="Helical" evidence="1">
    <location>
        <begin position="37"/>
        <end position="56"/>
    </location>
</feature>
<organism evidence="3 4">
    <name type="scientific">Leeuwenhoekiella nanhaiensis</name>
    <dbReference type="NCBI Taxonomy" id="1655491"/>
    <lineage>
        <taxon>Bacteria</taxon>
        <taxon>Pseudomonadati</taxon>
        <taxon>Bacteroidota</taxon>
        <taxon>Flavobacteriia</taxon>
        <taxon>Flavobacteriales</taxon>
        <taxon>Flavobacteriaceae</taxon>
        <taxon>Leeuwenhoekiella</taxon>
    </lineage>
</organism>
<keyword evidence="4" id="KW-1185">Reference proteome</keyword>
<reference evidence="3 4" key="1">
    <citation type="submission" date="2017-08" db="EMBL/GenBank/DDBJ databases">
        <title>The whole genome shortgun sequences of strain Leeuwenhoekiella nanhaiensis G18 from the South China Sea.</title>
        <authorList>
            <person name="Liu Q."/>
        </authorList>
    </citation>
    <scope>NUCLEOTIDE SEQUENCE [LARGE SCALE GENOMIC DNA]</scope>
    <source>
        <strain evidence="3 4">G18</strain>
    </source>
</reference>
<sequence>MGRLLRYGVYGYTLFVAVICLMPMPHINEAPKHSDKLVHVITYVVFTLLWFTFFYILQAKTNDFKQSLIKSCGFALVYGIIIEALQALVTSSRSADFNDFLANLVGICAAVLVIYAFKSQFLKVKSKF</sequence>
<feature type="transmembrane region" description="Helical" evidence="1">
    <location>
        <begin position="100"/>
        <end position="117"/>
    </location>
</feature>
<feature type="transmembrane region" description="Helical" evidence="1">
    <location>
        <begin position="68"/>
        <end position="88"/>
    </location>
</feature>
<feature type="transmembrane region" description="Helical" evidence="1">
    <location>
        <begin position="7"/>
        <end position="25"/>
    </location>
</feature>
<protein>
    <recommendedName>
        <fullName evidence="2">VanZ-like domain-containing protein</fullName>
    </recommendedName>
</protein>
<dbReference type="Pfam" id="PF04892">
    <property type="entry name" value="VanZ"/>
    <property type="match status" value="1"/>
</dbReference>
<keyword evidence="1" id="KW-0812">Transmembrane</keyword>
<accession>A0A2G1VWK3</accession>
<evidence type="ECO:0000313" key="3">
    <source>
        <dbReference type="EMBL" id="PHQ31144.1"/>
    </source>
</evidence>
<evidence type="ECO:0000313" key="4">
    <source>
        <dbReference type="Proteomes" id="UP000229433"/>
    </source>
</evidence>
<keyword evidence="1" id="KW-1133">Transmembrane helix</keyword>
<comment type="caution">
    <text evidence="3">The sequence shown here is derived from an EMBL/GenBank/DDBJ whole genome shotgun (WGS) entry which is preliminary data.</text>
</comment>
<evidence type="ECO:0000259" key="2">
    <source>
        <dbReference type="Pfam" id="PF04892"/>
    </source>
</evidence>
<dbReference type="NCBIfam" id="NF037970">
    <property type="entry name" value="vanZ_1"/>
    <property type="match status" value="1"/>
</dbReference>
<feature type="domain" description="VanZ-like" evidence="2">
    <location>
        <begin position="24"/>
        <end position="117"/>
    </location>
</feature>
<proteinExistence type="predicted"/>
<name>A0A2G1VWK3_9FLAO</name>
<gene>
    <name evidence="3" type="ORF">CJ305_02695</name>
</gene>
<keyword evidence="1" id="KW-0472">Membrane</keyword>
<dbReference type="AlphaFoldDB" id="A0A2G1VWK3"/>
<dbReference type="PANTHER" id="PTHR28008">
    <property type="entry name" value="DOMAIN PROTEIN, PUTATIVE (AFU_ORTHOLOGUE AFUA_3G10980)-RELATED"/>
    <property type="match status" value="1"/>
</dbReference>
<dbReference type="EMBL" id="NQXA01000001">
    <property type="protein sequence ID" value="PHQ31144.1"/>
    <property type="molecule type" value="Genomic_DNA"/>
</dbReference>
<evidence type="ECO:0000256" key="1">
    <source>
        <dbReference type="SAM" id="Phobius"/>
    </source>
</evidence>
<dbReference type="Proteomes" id="UP000229433">
    <property type="component" value="Unassembled WGS sequence"/>
</dbReference>
<dbReference type="PANTHER" id="PTHR28008:SF1">
    <property type="entry name" value="DOMAIN PROTEIN, PUTATIVE (AFU_ORTHOLOGUE AFUA_3G10980)-RELATED"/>
    <property type="match status" value="1"/>
</dbReference>
<dbReference type="InterPro" id="IPR006976">
    <property type="entry name" value="VanZ-like"/>
</dbReference>